<feature type="compositionally biased region" description="Basic and acidic residues" evidence="1">
    <location>
        <begin position="177"/>
        <end position="187"/>
    </location>
</feature>
<dbReference type="Gene3D" id="1.10.3450.10">
    <property type="entry name" value="TTHA0068-like"/>
    <property type="match status" value="1"/>
</dbReference>
<dbReference type="EMBL" id="JACJVQ010000032">
    <property type="protein sequence ID" value="MBB6638313.1"/>
    <property type="molecule type" value="Genomic_DNA"/>
</dbReference>
<organism evidence="2 3">
    <name type="scientific">Cohnella thailandensis</name>
    <dbReference type="NCBI Taxonomy" id="557557"/>
    <lineage>
        <taxon>Bacteria</taxon>
        <taxon>Bacillati</taxon>
        <taxon>Bacillota</taxon>
        <taxon>Bacilli</taxon>
        <taxon>Bacillales</taxon>
        <taxon>Paenibacillaceae</taxon>
        <taxon>Cohnella</taxon>
    </lineage>
</organism>
<sequence>MTLTITPYPEALVDYLAEYYGSRDFFECHEIMEHHWKEEKGSRYEECWLVLIRIAVFQYHARRGNGEGAFKLLHKAAREIDPDRMNEIGLNGLMLKAQLDSLKRRWVDPSGVAYEELDIPVRNQDLLKLAQERCFLRGWKWGTPLEELDISIIDRHLLRDRTEVIEERERSAKRKAERQGEEKEEGL</sequence>
<evidence type="ECO:0000313" key="2">
    <source>
        <dbReference type="EMBL" id="MBB6638313.1"/>
    </source>
</evidence>
<dbReference type="AlphaFoldDB" id="A0A841T1N4"/>
<gene>
    <name evidence="2" type="ORF">H7B67_29635</name>
</gene>
<protein>
    <submittedName>
        <fullName evidence="2">DUF309 domain-containing protein</fullName>
    </submittedName>
</protein>
<comment type="caution">
    <text evidence="2">The sequence shown here is derived from an EMBL/GenBank/DDBJ whole genome shotgun (WGS) entry which is preliminary data.</text>
</comment>
<dbReference type="InterPro" id="IPR005500">
    <property type="entry name" value="DUF309"/>
</dbReference>
<dbReference type="Proteomes" id="UP000535838">
    <property type="component" value="Unassembled WGS sequence"/>
</dbReference>
<name>A0A841T1N4_9BACL</name>
<feature type="region of interest" description="Disordered" evidence="1">
    <location>
        <begin position="168"/>
        <end position="187"/>
    </location>
</feature>
<evidence type="ECO:0000313" key="3">
    <source>
        <dbReference type="Proteomes" id="UP000535838"/>
    </source>
</evidence>
<proteinExistence type="predicted"/>
<keyword evidence="3" id="KW-1185">Reference proteome</keyword>
<evidence type="ECO:0000256" key="1">
    <source>
        <dbReference type="SAM" id="MobiDB-lite"/>
    </source>
</evidence>
<dbReference type="RefSeq" id="WP_185123517.1">
    <property type="nucleotide sequence ID" value="NZ_JACJVQ010000032.1"/>
</dbReference>
<reference evidence="2 3" key="1">
    <citation type="submission" date="2020-08" db="EMBL/GenBank/DDBJ databases">
        <title>Cohnella phylogeny.</title>
        <authorList>
            <person name="Dunlap C."/>
        </authorList>
    </citation>
    <scope>NUCLEOTIDE SEQUENCE [LARGE SCALE GENOMIC DNA]</scope>
    <source>
        <strain evidence="2 3">DSM 25241</strain>
    </source>
</reference>
<accession>A0A841T1N4</accession>
<dbReference type="Pfam" id="PF03745">
    <property type="entry name" value="DUF309"/>
    <property type="match status" value="1"/>
</dbReference>
<dbReference type="InterPro" id="IPR023203">
    <property type="entry name" value="TTHA0068_sf"/>
</dbReference>
<dbReference type="SUPFAM" id="SSF140663">
    <property type="entry name" value="TTHA0068-like"/>
    <property type="match status" value="1"/>
</dbReference>